<evidence type="ECO:0000313" key="4">
    <source>
        <dbReference type="Proteomes" id="UP001338125"/>
    </source>
</evidence>
<feature type="compositionally biased region" description="Polar residues" evidence="1">
    <location>
        <begin position="195"/>
        <end position="205"/>
    </location>
</feature>
<evidence type="ECO:0000313" key="3">
    <source>
        <dbReference type="EMBL" id="KAK5987343.1"/>
    </source>
</evidence>
<organism evidence="3 4">
    <name type="scientific">Cladobotryum mycophilum</name>
    <dbReference type="NCBI Taxonomy" id="491253"/>
    <lineage>
        <taxon>Eukaryota</taxon>
        <taxon>Fungi</taxon>
        <taxon>Dikarya</taxon>
        <taxon>Ascomycota</taxon>
        <taxon>Pezizomycotina</taxon>
        <taxon>Sordariomycetes</taxon>
        <taxon>Hypocreomycetidae</taxon>
        <taxon>Hypocreales</taxon>
        <taxon>Hypocreaceae</taxon>
        <taxon>Cladobotryum</taxon>
    </lineage>
</organism>
<feature type="transmembrane region" description="Helical" evidence="2">
    <location>
        <begin position="12"/>
        <end position="32"/>
    </location>
</feature>
<feature type="compositionally biased region" description="Polar residues" evidence="1">
    <location>
        <begin position="71"/>
        <end position="90"/>
    </location>
</feature>
<feature type="region of interest" description="Disordered" evidence="1">
    <location>
        <begin position="62"/>
        <end position="147"/>
    </location>
</feature>
<evidence type="ECO:0000256" key="1">
    <source>
        <dbReference type="SAM" id="MobiDB-lite"/>
    </source>
</evidence>
<protein>
    <submittedName>
        <fullName evidence="3">Uncharacterized protein</fullName>
    </submittedName>
</protein>
<keyword evidence="2" id="KW-0472">Membrane</keyword>
<dbReference type="Proteomes" id="UP001338125">
    <property type="component" value="Unassembled WGS sequence"/>
</dbReference>
<sequence>MAGDSSTSQNLTIILATIIPSLILILIAAVVYHRIRRRKARFLNRGITPIDDEEIESWKVDRAKSVDEKSTSSPTSEPQHAHHPNSSIGSIQKPPSVIIYQNYAGGRRGSDDQSPWSPSSGKRSMDVPQTPVLARAPNSRPGLTDESIKGDEAFLTHVKRHPSRLAKPQPGSPRHARTRSTRSSFGGSASRELWYTQTPDQNSPRPSFDTFIKSSPSPRTGRRATVSTPTGIRHNSYDDDIILGGLSPRPLIHRSEIGRAIG</sequence>
<keyword evidence="2" id="KW-0812">Transmembrane</keyword>
<name>A0ABR0S5C8_9HYPO</name>
<gene>
    <name evidence="3" type="ORF">PT974_11470</name>
</gene>
<keyword evidence="4" id="KW-1185">Reference proteome</keyword>
<proteinExistence type="predicted"/>
<feature type="region of interest" description="Disordered" evidence="1">
    <location>
        <begin position="160"/>
        <end position="232"/>
    </location>
</feature>
<feature type="compositionally biased region" description="Low complexity" evidence="1">
    <location>
        <begin position="181"/>
        <end position="191"/>
    </location>
</feature>
<reference evidence="3 4" key="1">
    <citation type="submission" date="2024-01" db="EMBL/GenBank/DDBJ databases">
        <title>Complete genome of Cladobotryum mycophilum ATHUM6906.</title>
        <authorList>
            <person name="Christinaki A.C."/>
            <person name="Myridakis A.I."/>
            <person name="Kouvelis V.N."/>
        </authorList>
    </citation>
    <scope>NUCLEOTIDE SEQUENCE [LARGE SCALE GENOMIC DNA]</scope>
    <source>
        <strain evidence="3 4">ATHUM6906</strain>
    </source>
</reference>
<evidence type="ECO:0000256" key="2">
    <source>
        <dbReference type="SAM" id="Phobius"/>
    </source>
</evidence>
<keyword evidence="2" id="KW-1133">Transmembrane helix</keyword>
<comment type="caution">
    <text evidence="3">The sequence shown here is derived from an EMBL/GenBank/DDBJ whole genome shotgun (WGS) entry which is preliminary data.</text>
</comment>
<dbReference type="EMBL" id="JAVFKD010000016">
    <property type="protein sequence ID" value="KAK5987343.1"/>
    <property type="molecule type" value="Genomic_DNA"/>
</dbReference>
<accession>A0ABR0S5C8</accession>
<feature type="compositionally biased region" description="Polar residues" evidence="1">
    <location>
        <begin position="112"/>
        <end position="122"/>
    </location>
</feature>